<dbReference type="OrthoDB" id="7067959at2"/>
<dbReference type="Proteomes" id="UP000009080">
    <property type="component" value="Chromosome"/>
</dbReference>
<dbReference type="eggNOG" id="ENOG5032TPS">
    <property type="taxonomic scope" value="Bacteria"/>
</dbReference>
<reference evidence="2 3" key="1">
    <citation type="journal article" date="2009" name="PLoS ONE">
        <title>The complete genome of Teredinibacter turnerae T7901: an intracellular endosymbiont of marine wood-boring bivalves (shipworms).</title>
        <authorList>
            <person name="Yang J.C."/>
            <person name="Madupu R."/>
            <person name="Durkin A.S."/>
            <person name="Ekborg N.A."/>
            <person name="Pedamallu C.S."/>
            <person name="Hostetler J.B."/>
            <person name="Radune D."/>
            <person name="Toms B.S."/>
            <person name="Henrissat B."/>
            <person name="Coutinho P.M."/>
            <person name="Schwarz S."/>
            <person name="Field L."/>
            <person name="Trindade-Silva A.E."/>
            <person name="Soares C.A.G."/>
            <person name="Elshahawi S."/>
            <person name="Hanora A."/>
            <person name="Schmidt E.W."/>
            <person name="Haygood M.G."/>
            <person name="Posfai J."/>
            <person name="Benner J."/>
            <person name="Madinger C."/>
            <person name="Nove J."/>
            <person name="Anton B."/>
            <person name="Chaudhary K."/>
            <person name="Foster J."/>
            <person name="Holman A."/>
            <person name="Kumar S."/>
            <person name="Lessard P.A."/>
            <person name="Luyten Y.A."/>
            <person name="Slatko B."/>
            <person name="Wood N."/>
            <person name="Wu B."/>
            <person name="Teplitski M."/>
            <person name="Mougous J.D."/>
            <person name="Ward N."/>
            <person name="Eisen J.A."/>
            <person name="Badger J.H."/>
            <person name="Distel D.L."/>
        </authorList>
    </citation>
    <scope>NUCLEOTIDE SEQUENCE [LARGE SCALE GENOMIC DNA]</scope>
    <source>
        <strain evidence="3">ATCC 39867 / T7901</strain>
    </source>
</reference>
<protein>
    <recommendedName>
        <fullName evidence="1">DUF6795 domain-containing protein</fullName>
    </recommendedName>
</protein>
<gene>
    <name evidence="2" type="ordered locus">TERTU_1685</name>
</gene>
<dbReference type="HOGENOM" id="CLU_129909_0_0_6"/>
<feature type="domain" description="DUF6795" evidence="1">
    <location>
        <begin position="32"/>
        <end position="137"/>
    </location>
</feature>
<dbReference type="AlphaFoldDB" id="C5BU28"/>
<dbReference type="KEGG" id="ttu:TERTU_1685"/>
<name>C5BU28_TERTT</name>
<dbReference type="EMBL" id="CP001614">
    <property type="protein sequence ID" value="ACR12762.1"/>
    <property type="molecule type" value="Genomic_DNA"/>
</dbReference>
<sequence>MCDSVPRVDFLSATSQAMPKNTFAVDCLFSSISGVITFNGEPAEGATIKRTVSKAHVRGDVRDETKTDKEGVFYLPEVFERNILSRVLPMEFAVSQKIIVIYEGYEFDLWLGVKRQREENAEAKGQPLVVECRLEKELNQKQVSGGVIFSRCHWNVEEDEIIRLEDLPGPGQ</sequence>
<organism evidence="2 3">
    <name type="scientific">Teredinibacter turnerae (strain ATCC 39867 / T7901)</name>
    <dbReference type="NCBI Taxonomy" id="377629"/>
    <lineage>
        <taxon>Bacteria</taxon>
        <taxon>Pseudomonadati</taxon>
        <taxon>Pseudomonadota</taxon>
        <taxon>Gammaproteobacteria</taxon>
        <taxon>Cellvibrionales</taxon>
        <taxon>Cellvibrionaceae</taxon>
        <taxon>Teredinibacter</taxon>
    </lineage>
</organism>
<dbReference type="InterPro" id="IPR046474">
    <property type="entry name" value="DUF6795"/>
</dbReference>
<evidence type="ECO:0000313" key="2">
    <source>
        <dbReference type="EMBL" id="ACR12762.1"/>
    </source>
</evidence>
<dbReference type="Pfam" id="PF20598">
    <property type="entry name" value="DUF6795"/>
    <property type="match status" value="1"/>
</dbReference>
<keyword evidence="3" id="KW-1185">Reference proteome</keyword>
<accession>C5BU28</accession>
<evidence type="ECO:0000259" key="1">
    <source>
        <dbReference type="Pfam" id="PF20598"/>
    </source>
</evidence>
<dbReference type="STRING" id="377629.TERTU_1685"/>
<evidence type="ECO:0000313" key="3">
    <source>
        <dbReference type="Proteomes" id="UP000009080"/>
    </source>
</evidence>
<proteinExistence type="predicted"/>